<sequence>MSDKQALEIFCQQRVSRSMIHYLVSTTQTVIKCDSSMPSPPPSPADSQGSSASSNLPTLYEFISHLVTSSNVQTPTLMTSLVYLARLRSSLPPLAKGMPCTPHRIFLASLIMAAKNLNDSSPKNKHWAKYTMDLFSLHEVNLMEKQLLFLLDWDLRVRPQDLYTHFAVFLSPIKAELRERYAVEHSAPSRRAVPQQSHHSHQVYKSSSMATAGVPHLTHSVSPPETPRPHTRAPSLTMSESSSTSSISSIGSASSTASYSRSRPHYTLPQQHYVKQEYKHEHYNVPQQQYYEVRA</sequence>
<dbReference type="PANTHER" id="PTHR15615">
    <property type="match status" value="1"/>
</dbReference>
<dbReference type="OrthoDB" id="10250320at2759"/>
<dbReference type="GO" id="GO:0005634">
    <property type="term" value="C:nucleus"/>
    <property type="evidence" value="ECO:0007669"/>
    <property type="project" value="TreeGrafter"/>
</dbReference>
<dbReference type="RefSeq" id="XP_505742.1">
    <property type="nucleotide sequence ID" value="XM_505742.1"/>
</dbReference>
<gene>
    <name evidence="4" type="ORF">B0I71DRAFT_127657</name>
    <name evidence="3" type="ORF">YALI1_F29483g</name>
</gene>
<evidence type="ECO:0000313" key="4">
    <source>
        <dbReference type="EMBL" id="RDW28323.1"/>
    </source>
</evidence>
<protein>
    <recommendedName>
        <fullName evidence="2">Cyclin N-terminal domain-containing protein</fullName>
    </recommendedName>
</protein>
<feature type="compositionally biased region" description="Low complexity" evidence="1">
    <location>
        <begin position="239"/>
        <end position="261"/>
    </location>
</feature>
<evidence type="ECO:0000313" key="5">
    <source>
        <dbReference type="Proteomes" id="UP000182444"/>
    </source>
</evidence>
<dbReference type="Pfam" id="PF00134">
    <property type="entry name" value="Cyclin_N"/>
    <property type="match status" value="1"/>
</dbReference>
<proteinExistence type="predicted"/>
<dbReference type="SUPFAM" id="SSF47954">
    <property type="entry name" value="Cyclin-like"/>
    <property type="match status" value="1"/>
</dbReference>
<dbReference type="CDD" id="cd20557">
    <property type="entry name" value="CYCLIN_ScPCL1-like"/>
    <property type="match status" value="1"/>
</dbReference>
<reference evidence="4 6" key="2">
    <citation type="submission" date="2018-07" db="EMBL/GenBank/DDBJ databases">
        <title>Draft Genome Assemblies for Five Robust Yarrowia lipolytica Strains Exhibiting High Lipid Production and Pentose Sugar Utilization and Sugar Alcohol Secretion from Undetoxified Lignocellulosic Biomass Hydrolysates.</title>
        <authorList>
            <consortium name="DOE Joint Genome Institute"/>
            <person name="Walker C."/>
            <person name="Ryu S."/>
            <person name="Na H."/>
            <person name="Zane M."/>
            <person name="LaButti K."/>
            <person name="Lipzen A."/>
            <person name="Haridas S."/>
            <person name="Barry K."/>
            <person name="Grigoriev I.V."/>
            <person name="Quarterman J."/>
            <person name="Slininger P."/>
            <person name="Dien B."/>
            <person name="Trinh C.T."/>
        </authorList>
    </citation>
    <scope>NUCLEOTIDE SEQUENCE [LARGE SCALE GENOMIC DNA]</scope>
    <source>
        <strain evidence="4 6">YB392</strain>
    </source>
</reference>
<dbReference type="GO" id="GO:0016538">
    <property type="term" value="F:cyclin-dependent protein serine/threonine kinase regulator activity"/>
    <property type="evidence" value="ECO:0007669"/>
    <property type="project" value="TreeGrafter"/>
</dbReference>
<evidence type="ECO:0000259" key="2">
    <source>
        <dbReference type="Pfam" id="PF00134"/>
    </source>
</evidence>
<dbReference type="InterPro" id="IPR012104">
    <property type="entry name" value="PHO85_cyclin_1/2/9"/>
</dbReference>
<dbReference type="GeneID" id="2908824"/>
<dbReference type="KEGG" id="yli:2908824"/>
<dbReference type="InterPro" id="IPR013922">
    <property type="entry name" value="Cyclin_PHO80-like"/>
</dbReference>
<dbReference type="PANTHER" id="PTHR15615:SF10">
    <property type="entry name" value="PHO85 CYCLIN-2-RELATED"/>
    <property type="match status" value="1"/>
</dbReference>
<accession>A0A1D8NPJ8</accession>
<dbReference type="EMBL" id="KZ857326">
    <property type="protein sequence ID" value="RDW28323.1"/>
    <property type="molecule type" value="Genomic_DNA"/>
</dbReference>
<feature type="region of interest" description="Disordered" evidence="1">
    <location>
        <begin position="187"/>
        <end position="265"/>
    </location>
</feature>
<reference evidence="3 5" key="1">
    <citation type="journal article" date="2016" name="PLoS ONE">
        <title>Sequence Assembly of Yarrowia lipolytica Strain W29/CLIB89 Shows Transposable Element Diversity.</title>
        <authorList>
            <person name="Magnan C."/>
            <person name="Yu J."/>
            <person name="Chang I."/>
            <person name="Jahn E."/>
            <person name="Kanomata Y."/>
            <person name="Wu J."/>
            <person name="Zeller M."/>
            <person name="Oakes M."/>
            <person name="Baldi P."/>
            <person name="Sandmeyer S."/>
        </authorList>
    </citation>
    <scope>NUCLEOTIDE SEQUENCE [LARGE SCALE GENOMIC DNA]</scope>
    <source>
        <strain evidence="3">CLIB89</strain>
        <strain evidence="5">CLIB89(W29)</strain>
    </source>
</reference>
<dbReference type="EMBL" id="CP017558">
    <property type="protein sequence ID" value="AOW07557.1"/>
    <property type="molecule type" value="Genomic_DNA"/>
</dbReference>
<dbReference type="Gene3D" id="1.10.472.10">
    <property type="entry name" value="Cyclin-like"/>
    <property type="match status" value="1"/>
</dbReference>
<name>A0A1D8NPJ8_YARLL</name>
<dbReference type="Proteomes" id="UP000182444">
    <property type="component" value="Chromosome 1F"/>
</dbReference>
<dbReference type="GO" id="GO:0051726">
    <property type="term" value="P:regulation of cell cycle"/>
    <property type="evidence" value="ECO:0007669"/>
    <property type="project" value="InterPro"/>
</dbReference>
<dbReference type="GO" id="GO:0000307">
    <property type="term" value="C:cyclin-dependent protein kinase holoenzyme complex"/>
    <property type="evidence" value="ECO:0007669"/>
    <property type="project" value="TreeGrafter"/>
</dbReference>
<dbReference type="InterPro" id="IPR006671">
    <property type="entry name" value="Cyclin_N"/>
</dbReference>
<dbReference type="OMA" id="DDTYSNQ"/>
<evidence type="ECO:0000256" key="1">
    <source>
        <dbReference type="SAM" id="MobiDB-lite"/>
    </source>
</evidence>
<evidence type="ECO:0000313" key="6">
    <source>
        <dbReference type="Proteomes" id="UP000256601"/>
    </source>
</evidence>
<dbReference type="VEuPathDB" id="FungiDB:YALI0_F22231g"/>
<dbReference type="Proteomes" id="UP000256601">
    <property type="component" value="Unassembled WGS sequence"/>
</dbReference>
<organism evidence="3 5">
    <name type="scientific">Yarrowia lipolytica</name>
    <name type="common">Candida lipolytica</name>
    <dbReference type="NCBI Taxonomy" id="4952"/>
    <lineage>
        <taxon>Eukaryota</taxon>
        <taxon>Fungi</taxon>
        <taxon>Dikarya</taxon>
        <taxon>Ascomycota</taxon>
        <taxon>Saccharomycotina</taxon>
        <taxon>Dipodascomycetes</taxon>
        <taxon>Dipodascales</taxon>
        <taxon>Dipodascales incertae sedis</taxon>
        <taxon>Yarrowia</taxon>
    </lineage>
</organism>
<dbReference type="GO" id="GO:0019901">
    <property type="term" value="F:protein kinase binding"/>
    <property type="evidence" value="ECO:0007669"/>
    <property type="project" value="InterPro"/>
</dbReference>
<dbReference type="eggNOG" id="KOG1674">
    <property type="taxonomic scope" value="Eukaryota"/>
</dbReference>
<dbReference type="AlphaFoldDB" id="A0A1D8NPJ8"/>
<dbReference type="VEuPathDB" id="FungiDB:YALI1_F29483g"/>
<feature type="domain" description="Cyclin N-terminal" evidence="2">
    <location>
        <begin position="44"/>
        <end position="156"/>
    </location>
</feature>
<evidence type="ECO:0000313" key="3">
    <source>
        <dbReference type="EMBL" id="AOW07557.1"/>
    </source>
</evidence>
<dbReference type="PIRSF" id="PIRSF016511">
    <property type="entry name" value="Cyclin_Pcl"/>
    <property type="match status" value="1"/>
</dbReference>
<dbReference type="InterPro" id="IPR036915">
    <property type="entry name" value="Cyclin-like_sf"/>
</dbReference>
<feature type="region of interest" description="Disordered" evidence="1">
    <location>
        <begin position="33"/>
        <end position="52"/>
    </location>
</feature>